<dbReference type="GO" id="GO:0031405">
    <property type="term" value="F:lipoic acid binding"/>
    <property type="evidence" value="ECO:0007669"/>
    <property type="project" value="TreeGrafter"/>
</dbReference>
<dbReference type="SUPFAM" id="SSF47005">
    <property type="entry name" value="Peripheral subunit-binding domain of 2-oxo acid dehydrogenase complex"/>
    <property type="match status" value="1"/>
</dbReference>
<dbReference type="FunFam" id="2.40.50.100:FF:000013">
    <property type="entry name" value="Dihydrolipoamide acetyltransferase component of pyruvate dehydrogenase complex"/>
    <property type="match status" value="1"/>
</dbReference>
<evidence type="ECO:0000256" key="2">
    <source>
        <dbReference type="ARBA" id="ARBA00004305"/>
    </source>
</evidence>
<evidence type="ECO:0000256" key="8">
    <source>
        <dbReference type="ARBA" id="ARBA00023315"/>
    </source>
</evidence>
<dbReference type="Pfam" id="PF00364">
    <property type="entry name" value="Biotin_lipoyl"/>
    <property type="match status" value="1"/>
</dbReference>
<feature type="domain" description="Lipoyl-binding" evidence="13">
    <location>
        <begin position="817"/>
        <end position="892"/>
    </location>
</feature>
<comment type="caution">
    <text evidence="15">The sequence shown here is derived from an EMBL/GenBank/DDBJ whole genome shotgun (WGS) entry which is preliminary data.</text>
</comment>
<feature type="domain" description="Peripheral subunit-binding (PSBD)" evidence="14">
    <location>
        <begin position="948"/>
        <end position="985"/>
    </location>
</feature>
<evidence type="ECO:0000256" key="4">
    <source>
        <dbReference type="ARBA" id="ARBA00022679"/>
    </source>
</evidence>
<dbReference type="InterPro" id="IPR001078">
    <property type="entry name" value="2-oxoacid_DH_actylTfrase"/>
</dbReference>
<feature type="compositionally biased region" description="Low complexity" evidence="12">
    <location>
        <begin position="995"/>
        <end position="1012"/>
    </location>
</feature>
<feature type="region of interest" description="Disordered" evidence="12">
    <location>
        <begin position="985"/>
        <end position="1016"/>
    </location>
</feature>
<name>A0AAV5GUD5_9BASI</name>
<evidence type="ECO:0000256" key="6">
    <source>
        <dbReference type="ARBA" id="ARBA00022946"/>
    </source>
</evidence>
<dbReference type="InterPro" id="IPR050743">
    <property type="entry name" value="2-oxoacid_DH_E2_comp"/>
</dbReference>
<dbReference type="GO" id="GO:0045333">
    <property type="term" value="P:cellular respiration"/>
    <property type="evidence" value="ECO:0007669"/>
    <property type="project" value="UniProtKB-ARBA"/>
</dbReference>
<dbReference type="InterPro" id="IPR000089">
    <property type="entry name" value="Biotin_lipoyl"/>
</dbReference>
<dbReference type="PANTHER" id="PTHR43178">
    <property type="entry name" value="DIHYDROLIPOAMIDE ACETYLTRANSFERASE COMPONENT OF PYRUVATE DEHYDROGENASE COMPLEX"/>
    <property type="match status" value="1"/>
</dbReference>
<dbReference type="Proteomes" id="UP001342314">
    <property type="component" value="Unassembled WGS sequence"/>
</dbReference>
<protein>
    <recommendedName>
        <fullName evidence="10">Lipoamide acyltransferase component of branched-chain alpha-keto acid dehydrogenase complex, mitochondrial</fullName>
        <ecNumber evidence="9">2.3.1.168</ecNumber>
    </recommendedName>
    <alternativeName>
        <fullName evidence="11">Branched-chain alpha-keto acid dehydrogenase complex component E2</fullName>
    </alternativeName>
</protein>
<keyword evidence="6" id="KW-0809">Transit peptide</keyword>
<keyword evidence="16" id="KW-1185">Reference proteome</keyword>
<accession>A0AAV5GUD5</accession>
<evidence type="ECO:0000256" key="3">
    <source>
        <dbReference type="ARBA" id="ARBA00007317"/>
    </source>
</evidence>
<dbReference type="PROSITE" id="PS51826">
    <property type="entry name" value="PSBD"/>
    <property type="match status" value="1"/>
</dbReference>
<dbReference type="GO" id="GO:0005759">
    <property type="term" value="C:mitochondrial matrix"/>
    <property type="evidence" value="ECO:0007669"/>
    <property type="project" value="UniProtKB-SubCell"/>
</dbReference>
<evidence type="ECO:0000313" key="16">
    <source>
        <dbReference type="Proteomes" id="UP001342314"/>
    </source>
</evidence>
<evidence type="ECO:0000256" key="1">
    <source>
        <dbReference type="ARBA" id="ARBA00001938"/>
    </source>
</evidence>
<keyword evidence="8" id="KW-0012">Acyltransferase</keyword>
<sequence length="1310" mass="141329">MVIDEARPPPAATRCPPELLFRIFEELPVLYAAEIKEDLVAWTVTSTCPYLGRLAQVCRSWRDPAQAVLFHSVSLVRRFQVERFLKTAHVRPDLVARTRALHIGLERGTPEREASEEEQGAISDRFLETLMHTPNLRHLLVTHLSPGTSWSLADLLERLPLETLALKMHQSTHTLDRSCVLAGPEDVYRAFTLPGLRHYEVNFQPRWLKNSFWPAVPPFPSCLTSISVTVNSTQGLLRLITATAHTLLHVNIYTENAVEPEGATAAFGQMVNVREFRFESNIPPPSDAPNSWLQPLLPRYTQLKRLSVSEQAASASFLRFLPPSLELVEFLCYGSRPDYTLAELSELIDDPRIKLSLPELVLTVDEDAFEATVDPADLRRTLWRCSTLISSSPSSLLAHVEAQHARVDERPALFALSKNTPQELVQRFQTALLPPPPASTPSPIGCISEVVPRAALPDEVQAALPSETSEPFSLSLAYHVPSSPSARLIPFRSTLTGRPPIALGREIRPELQHDAEDDPGFEAFLRGEKWGFGQAKVDEGSKGEDIEELRGVDSSHIREVVALTADRIEPFLGALSSFPTAAKGGLVGSSTPFHSATHIPFTLFFGRDTVSTGAVGLAVVEPNYTQPTAAKLSYGSLKAMGKPFEVTSSQGNIVLTLSSQNAARLLLEAVNELFGTSAQNLSAVQRSEEKEKDFYAAVFDHQPSLPLDLSQARLVSKIMAGAPSRGAMSIDTEEEIKEGDYLAFVHVPPASTSAPASAPPPAASLKFVSIPPSDSLPLFRAADAPSSGPVIELDSFLAVSENGVLATPALENAAVRVKPFVLADIGEGITECEIVKWLVKPGDTVEEFDPVVEVMSDKASVEITSPFTGKVAELSGAAGDMLKVGSTLCTIEIGESDAGEAAEDTDMPSPPAPTSAEAAQPTSSIDLLRATVSSSSSTSRTNSSNEILATPATRRFAREKGVDLTAVQGTGRNGRVMKEDVLAAANSAQDKGPHAASKATAAPSSPSKSIATNESTLIPLSPTRRAMFRAMTGSLAIPHFAYSDTIDVTELERLRLSLSSTIPLRFRKTLSPADELALARQGHWGSTVERAAPERQVDRVTLLPLLLKALSLAMAEHPLFLCSHDSSADEPALLRRRSTDISVALASNAPSGGLFTPVLRNTDQSSIFDLASSLAHLQSYLPPASSSASSSAPKFPPDYQGAGTLTLSNVGVIGGRNTHPVVPPTGQLAIGAIGRTRVEPRFAKGDEKRAKKVAAGLDAVEEGKEWKIEPRLVMDATFTADHRLVEGVELARLVETWKQIIEEPSRLLAQ</sequence>
<evidence type="ECO:0000256" key="10">
    <source>
        <dbReference type="ARBA" id="ARBA00039275"/>
    </source>
</evidence>
<keyword evidence="5" id="KW-0450">Lipoyl</keyword>
<dbReference type="GO" id="GO:0043754">
    <property type="term" value="F:dihydrolipoamide branched chain acyltransferase activity"/>
    <property type="evidence" value="ECO:0007669"/>
    <property type="project" value="UniProtKB-EC"/>
</dbReference>
<proteinExistence type="inferred from homology"/>
<dbReference type="SUPFAM" id="SSF51230">
    <property type="entry name" value="Single hybrid motif"/>
    <property type="match status" value="1"/>
</dbReference>
<comment type="subcellular location">
    <subcellularLocation>
        <location evidence="2">Mitochondrion matrix</location>
    </subcellularLocation>
</comment>
<dbReference type="InterPro" id="IPR011053">
    <property type="entry name" value="Single_hybrid_motif"/>
</dbReference>
<dbReference type="GO" id="GO:0016407">
    <property type="term" value="F:acetyltransferase activity"/>
    <property type="evidence" value="ECO:0007669"/>
    <property type="project" value="TreeGrafter"/>
</dbReference>
<evidence type="ECO:0000259" key="13">
    <source>
        <dbReference type="PROSITE" id="PS50968"/>
    </source>
</evidence>
<comment type="cofactor">
    <cofactor evidence="1">
        <name>(R)-lipoate</name>
        <dbReference type="ChEBI" id="CHEBI:83088"/>
    </cofactor>
</comment>
<keyword evidence="7" id="KW-0496">Mitochondrion</keyword>
<dbReference type="InterPro" id="IPR003016">
    <property type="entry name" value="2-oxoA_DH_lipoyl-BS"/>
</dbReference>
<dbReference type="SUPFAM" id="SSF52777">
    <property type="entry name" value="CoA-dependent acyltransferases"/>
    <property type="match status" value="1"/>
</dbReference>
<comment type="similarity">
    <text evidence="3">Belongs to the 2-oxoacid dehydrogenase family.</text>
</comment>
<dbReference type="InterPro" id="IPR023213">
    <property type="entry name" value="CAT-like_dom_sf"/>
</dbReference>
<evidence type="ECO:0000256" key="5">
    <source>
        <dbReference type="ARBA" id="ARBA00022823"/>
    </source>
</evidence>
<feature type="region of interest" description="Disordered" evidence="12">
    <location>
        <begin position="899"/>
        <end position="952"/>
    </location>
</feature>
<keyword evidence="4" id="KW-0808">Transferase</keyword>
<dbReference type="CDD" id="cd06849">
    <property type="entry name" value="lipoyl_domain"/>
    <property type="match status" value="1"/>
</dbReference>
<evidence type="ECO:0000313" key="15">
    <source>
        <dbReference type="EMBL" id="GJN94149.1"/>
    </source>
</evidence>
<dbReference type="InterPro" id="IPR036625">
    <property type="entry name" value="E3-bd_dom_sf"/>
</dbReference>
<evidence type="ECO:0000256" key="11">
    <source>
        <dbReference type="ARBA" id="ARBA00042008"/>
    </source>
</evidence>
<dbReference type="PROSITE" id="PS00189">
    <property type="entry name" value="LIPOYL"/>
    <property type="match status" value="1"/>
</dbReference>
<dbReference type="Pfam" id="PF02817">
    <property type="entry name" value="E3_binding"/>
    <property type="match status" value="1"/>
</dbReference>
<dbReference type="EMBL" id="BQKY01000016">
    <property type="protein sequence ID" value="GJN94149.1"/>
    <property type="molecule type" value="Genomic_DNA"/>
</dbReference>
<dbReference type="Gene3D" id="4.10.320.10">
    <property type="entry name" value="E3-binding domain"/>
    <property type="match status" value="1"/>
</dbReference>
<evidence type="ECO:0000256" key="9">
    <source>
        <dbReference type="ARBA" id="ARBA00038880"/>
    </source>
</evidence>
<dbReference type="Gene3D" id="2.40.50.100">
    <property type="match status" value="1"/>
</dbReference>
<dbReference type="InterPro" id="IPR004167">
    <property type="entry name" value="PSBD"/>
</dbReference>
<dbReference type="Pfam" id="PF00198">
    <property type="entry name" value="2-oxoacid_dh"/>
    <property type="match status" value="1"/>
</dbReference>
<feature type="compositionally biased region" description="Low complexity" evidence="12">
    <location>
        <begin position="933"/>
        <end position="945"/>
    </location>
</feature>
<dbReference type="Gene3D" id="3.30.559.10">
    <property type="entry name" value="Chloramphenicol acetyltransferase-like domain"/>
    <property type="match status" value="1"/>
</dbReference>
<dbReference type="PROSITE" id="PS50968">
    <property type="entry name" value="BIOTINYL_LIPOYL"/>
    <property type="match status" value="1"/>
</dbReference>
<organism evidence="15 16">
    <name type="scientific">Rhodotorula paludigena</name>
    <dbReference type="NCBI Taxonomy" id="86838"/>
    <lineage>
        <taxon>Eukaryota</taxon>
        <taxon>Fungi</taxon>
        <taxon>Dikarya</taxon>
        <taxon>Basidiomycota</taxon>
        <taxon>Pucciniomycotina</taxon>
        <taxon>Microbotryomycetes</taxon>
        <taxon>Sporidiobolales</taxon>
        <taxon>Sporidiobolaceae</taxon>
        <taxon>Rhodotorula</taxon>
    </lineage>
</organism>
<reference evidence="15 16" key="1">
    <citation type="submission" date="2021-12" db="EMBL/GenBank/DDBJ databases">
        <title>High titer production of polyol ester of fatty acids by Rhodotorula paludigena BS15 towards product separation-free biomass refinery.</title>
        <authorList>
            <person name="Mano J."/>
            <person name="Ono H."/>
            <person name="Tanaka T."/>
            <person name="Naito K."/>
            <person name="Sushida H."/>
            <person name="Ike M."/>
            <person name="Tokuyasu K."/>
            <person name="Kitaoka M."/>
        </authorList>
    </citation>
    <scope>NUCLEOTIDE SEQUENCE [LARGE SCALE GENOMIC DNA]</scope>
    <source>
        <strain evidence="15 16">BS15</strain>
    </source>
</reference>
<dbReference type="EC" id="2.3.1.168" evidence="9"/>
<gene>
    <name evidence="15" type="ORF">Rhopal_007223-T1</name>
</gene>
<evidence type="ECO:0000259" key="14">
    <source>
        <dbReference type="PROSITE" id="PS51826"/>
    </source>
</evidence>
<feature type="compositionally biased region" description="Low complexity" evidence="12">
    <location>
        <begin position="914"/>
        <end position="924"/>
    </location>
</feature>
<dbReference type="PANTHER" id="PTHR43178:SF5">
    <property type="entry name" value="LIPOAMIDE ACYLTRANSFERASE COMPONENT OF BRANCHED-CHAIN ALPHA-KETO ACID DEHYDROGENASE COMPLEX, MITOCHONDRIAL"/>
    <property type="match status" value="1"/>
</dbReference>
<evidence type="ECO:0000256" key="7">
    <source>
        <dbReference type="ARBA" id="ARBA00023128"/>
    </source>
</evidence>
<evidence type="ECO:0000256" key="12">
    <source>
        <dbReference type="SAM" id="MobiDB-lite"/>
    </source>
</evidence>